<dbReference type="InterPro" id="IPR011059">
    <property type="entry name" value="Metal-dep_hydrolase_composite"/>
</dbReference>
<evidence type="ECO:0000256" key="4">
    <source>
        <dbReference type="ARBA" id="ARBA00022833"/>
    </source>
</evidence>
<dbReference type="Proteomes" id="UP000260773">
    <property type="component" value="Unassembled WGS sequence"/>
</dbReference>
<dbReference type="Pfam" id="PF01979">
    <property type="entry name" value="Amidohydro_1"/>
    <property type="match status" value="1"/>
</dbReference>
<name>A0A3E2TGC9_9FIRM</name>
<protein>
    <submittedName>
        <fullName evidence="6">Guanine deaminase</fullName>
    </submittedName>
</protein>
<dbReference type="EMBL" id="QVEP01000048">
    <property type="protein sequence ID" value="RGB75159.1"/>
    <property type="molecule type" value="Genomic_DNA"/>
</dbReference>
<accession>A0A3E2TGC9</accession>
<dbReference type="GO" id="GO:0008892">
    <property type="term" value="F:guanine deaminase activity"/>
    <property type="evidence" value="ECO:0007669"/>
    <property type="project" value="TreeGrafter"/>
</dbReference>
<feature type="domain" description="Amidohydrolase-related" evidence="5">
    <location>
        <begin position="59"/>
        <end position="420"/>
    </location>
</feature>
<dbReference type="PANTHER" id="PTHR11271:SF6">
    <property type="entry name" value="GUANINE DEAMINASE"/>
    <property type="match status" value="1"/>
</dbReference>
<keyword evidence="3" id="KW-0378">Hydrolase</keyword>
<proteinExistence type="predicted"/>
<evidence type="ECO:0000256" key="1">
    <source>
        <dbReference type="ARBA" id="ARBA00001947"/>
    </source>
</evidence>
<organism evidence="6 7">
    <name type="scientific">Coprococcus catus</name>
    <dbReference type="NCBI Taxonomy" id="116085"/>
    <lineage>
        <taxon>Bacteria</taxon>
        <taxon>Bacillati</taxon>
        <taxon>Bacillota</taxon>
        <taxon>Clostridia</taxon>
        <taxon>Lachnospirales</taxon>
        <taxon>Lachnospiraceae</taxon>
        <taxon>Coprococcus</taxon>
    </lineage>
</organism>
<keyword evidence="4" id="KW-0862">Zinc</keyword>
<evidence type="ECO:0000313" key="7">
    <source>
        <dbReference type="Proteomes" id="UP000260773"/>
    </source>
</evidence>
<comment type="cofactor">
    <cofactor evidence="1">
        <name>Zn(2+)</name>
        <dbReference type="ChEBI" id="CHEBI:29105"/>
    </cofactor>
</comment>
<sequence length="424" mass="47745">MSMNNFIMKGDICYSETSDALRLCEDAYLICENGRSMGVFTQIPENYQHFAVLDYTGHMIVPGLSDLHVHAPQYAYRGLGMDMELLEWLETYAFPEESGYKEPAYADKAYSMFVQDLKYSPTTRFCAFATIHTSATLKLMALLENSGLKGYVGKVNMDRNSPDYYCEESAEASLEATREWLMQSEQFHNVRPIITPRFTPSCTDALMMGLGAIASENHLAVQSHLSENLGEIDWVKELCPDSENYMDTYISAGLAAPGRKSIMAHCVYSDEREIRMMKDNDTYAIHCPQCNMNIASGIAPVRKWLDIGVHMGLGSDVAGGATLSIFRTMMEARQVSKLVWRLLDQNLKPLTLEEIFWMGTKAGGSFFGNVGSFEPGYELDALVLDESRMPHPQALTLRQRLERYICLSENGDLLHKYVSGNKIF</sequence>
<evidence type="ECO:0000259" key="5">
    <source>
        <dbReference type="Pfam" id="PF01979"/>
    </source>
</evidence>
<dbReference type="SUPFAM" id="SSF51338">
    <property type="entry name" value="Composite domain of metallo-dependent hydrolases"/>
    <property type="match status" value="1"/>
</dbReference>
<dbReference type="InterPro" id="IPR051607">
    <property type="entry name" value="Metallo-dep_hydrolases"/>
</dbReference>
<dbReference type="Gene3D" id="2.30.40.10">
    <property type="entry name" value="Urease, subunit C, domain 1"/>
    <property type="match status" value="1"/>
</dbReference>
<dbReference type="GO" id="GO:0008270">
    <property type="term" value="F:zinc ion binding"/>
    <property type="evidence" value="ECO:0007669"/>
    <property type="project" value="TreeGrafter"/>
</dbReference>
<dbReference type="Gene3D" id="3.20.20.140">
    <property type="entry name" value="Metal-dependent hydrolases"/>
    <property type="match status" value="1"/>
</dbReference>
<evidence type="ECO:0000256" key="3">
    <source>
        <dbReference type="ARBA" id="ARBA00022801"/>
    </source>
</evidence>
<dbReference type="InterPro" id="IPR006680">
    <property type="entry name" value="Amidohydro-rel"/>
</dbReference>
<comment type="caution">
    <text evidence="6">The sequence shown here is derived from an EMBL/GenBank/DDBJ whole genome shotgun (WGS) entry which is preliminary data.</text>
</comment>
<gene>
    <name evidence="6" type="ORF">DW070_14305</name>
</gene>
<dbReference type="PANTHER" id="PTHR11271">
    <property type="entry name" value="GUANINE DEAMINASE"/>
    <property type="match status" value="1"/>
</dbReference>
<evidence type="ECO:0000256" key="2">
    <source>
        <dbReference type="ARBA" id="ARBA00022723"/>
    </source>
</evidence>
<keyword evidence="2" id="KW-0479">Metal-binding</keyword>
<dbReference type="AlphaFoldDB" id="A0A3E2TGC9"/>
<reference evidence="6 7" key="1">
    <citation type="submission" date="2018-08" db="EMBL/GenBank/DDBJ databases">
        <title>A genome reference for cultivated species of the human gut microbiota.</title>
        <authorList>
            <person name="Zou Y."/>
            <person name="Xue W."/>
            <person name="Luo G."/>
        </authorList>
    </citation>
    <scope>NUCLEOTIDE SEQUENCE [LARGE SCALE GENOMIC DNA]</scope>
    <source>
        <strain evidence="6 7">AF45-17</strain>
    </source>
</reference>
<dbReference type="InterPro" id="IPR032466">
    <property type="entry name" value="Metal_Hydrolase"/>
</dbReference>
<evidence type="ECO:0000313" key="6">
    <source>
        <dbReference type="EMBL" id="RGB75159.1"/>
    </source>
</evidence>
<dbReference type="GO" id="GO:0046098">
    <property type="term" value="P:guanine metabolic process"/>
    <property type="evidence" value="ECO:0007669"/>
    <property type="project" value="TreeGrafter"/>
</dbReference>
<dbReference type="SUPFAM" id="SSF51556">
    <property type="entry name" value="Metallo-dependent hydrolases"/>
    <property type="match status" value="1"/>
</dbReference>
<dbReference type="GO" id="GO:0005829">
    <property type="term" value="C:cytosol"/>
    <property type="evidence" value="ECO:0007669"/>
    <property type="project" value="TreeGrafter"/>
</dbReference>